<keyword evidence="3" id="KW-1185">Reference proteome</keyword>
<sequence length="283" mass="32601">MAVIPKKTSARVEVRFLDDPDERTENVPGSRLRVPWTEVAPFDAMMANWQRLNDLELDNTEQACVEEVFQLLIAEEVAEIEWSPVECATRVSDMGQLCTLIRVPVEELRASAEWFDLDAATMISPSGTLLIAEAACRANPTAVLDHVIEEESKSRHKCKHGDERPSLGTRGREPTTPEWEYHVYRRFDRPRHELLRQWCGHRAVTTYERLLAAEAETQRLDVLVTRMIRIIEQAGDTTLAACYAEEHDRERITPATIRPVVDRPLHPSEIPVREIRVRRRWGY</sequence>
<name>A0A1C4X9P9_9ACTN</name>
<proteinExistence type="predicted"/>
<evidence type="ECO:0000313" key="3">
    <source>
        <dbReference type="Proteomes" id="UP000198551"/>
    </source>
</evidence>
<gene>
    <name evidence="2" type="ORF">GA0070215_1073</name>
</gene>
<evidence type="ECO:0000256" key="1">
    <source>
        <dbReference type="SAM" id="MobiDB-lite"/>
    </source>
</evidence>
<organism evidence="2 3">
    <name type="scientific">Micromonospora marina</name>
    <dbReference type="NCBI Taxonomy" id="307120"/>
    <lineage>
        <taxon>Bacteria</taxon>
        <taxon>Bacillati</taxon>
        <taxon>Actinomycetota</taxon>
        <taxon>Actinomycetes</taxon>
        <taxon>Micromonosporales</taxon>
        <taxon>Micromonosporaceae</taxon>
        <taxon>Micromonospora</taxon>
    </lineage>
</organism>
<accession>A0A1C4X9P9</accession>
<feature type="compositionally biased region" description="Basic and acidic residues" evidence="1">
    <location>
        <begin position="160"/>
        <end position="175"/>
    </location>
</feature>
<reference evidence="3" key="1">
    <citation type="submission" date="2016-06" db="EMBL/GenBank/DDBJ databases">
        <authorList>
            <person name="Varghese N."/>
        </authorList>
    </citation>
    <scope>NUCLEOTIDE SEQUENCE [LARGE SCALE GENOMIC DNA]</scope>
    <source>
        <strain evidence="3">DSM 45555</strain>
    </source>
</reference>
<feature type="region of interest" description="Disordered" evidence="1">
    <location>
        <begin position="155"/>
        <end position="175"/>
    </location>
</feature>
<dbReference type="AlphaFoldDB" id="A0A1C4X9P9"/>
<dbReference type="EMBL" id="FMCV01000007">
    <property type="protein sequence ID" value="SCF05230.1"/>
    <property type="molecule type" value="Genomic_DNA"/>
</dbReference>
<dbReference type="Proteomes" id="UP000198551">
    <property type="component" value="Unassembled WGS sequence"/>
</dbReference>
<evidence type="ECO:0000313" key="2">
    <source>
        <dbReference type="EMBL" id="SCF05230.1"/>
    </source>
</evidence>
<protein>
    <submittedName>
        <fullName evidence="2">Uncharacterized protein</fullName>
    </submittedName>
</protein>